<reference evidence="1 2" key="1">
    <citation type="submission" date="2018-06" db="EMBL/GenBank/DDBJ databases">
        <authorList>
            <consortium name="Pathogen Informatics"/>
            <person name="Doyle S."/>
        </authorList>
    </citation>
    <scope>NUCLEOTIDE SEQUENCE [LARGE SCALE GENOMIC DNA]</scope>
    <source>
        <strain evidence="1 2">NCTC11535</strain>
    </source>
</reference>
<name>A0ABY1VP40_9ACTO</name>
<protein>
    <submittedName>
        <fullName evidence="1">Uncharacterized protein</fullName>
    </submittedName>
</protein>
<keyword evidence="2" id="KW-1185">Reference proteome</keyword>
<gene>
    <name evidence="1" type="ORF">NCTC11535_01100</name>
</gene>
<proteinExistence type="predicted"/>
<accession>A0ABY1VP40</accession>
<dbReference type="Proteomes" id="UP000250006">
    <property type="component" value="Unassembled WGS sequence"/>
</dbReference>
<evidence type="ECO:0000313" key="1">
    <source>
        <dbReference type="EMBL" id="SPT53436.1"/>
    </source>
</evidence>
<sequence>MLWVAAPVLSLMKGHARHAHPATPRDQAGPR</sequence>
<dbReference type="EMBL" id="UAPQ01000006">
    <property type="protein sequence ID" value="SPT53436.1"/>
    <property type="molecule type" value="Genomic_DNA"/>
</dbReference>
<evidence type="ECO:0000313" key="2">
    <source>
        <dbReference type="Proteomes" id="UP000250006"/>
    </source>
</evidence>
<comment type="caution">
    <text evidence="1">The sequence shown here is derived from an EMBL/GenBank/DDBJ whole genome shotgun (WGS) entry which is preliminary data.</text>
</comment>
<organism evidence="1 2">
    <name type="scientific">Actinomyces bovis</name>
    <dbReference type="NCBI Taxonomy" id="1658"/>
    <lineage>
        <taxon>Bacteria</taxon>
        <taxon>Bacillati</taxon>
        <taxon>Actinomycetota</taxon>
        <taxon>Actinomycetes</taxon>
        <taxon>Actinomycetales</taxon>
        <taxon>Actinomycetaceae</taxon>
        <taxon>Actinomyces</taxon>
    </lineage>
</organism>